<organism evidence="2 3">
    <name type="scientific">Ancylobacter aquaticus</name>
    <dbReference type="NCBI Taxonomy" id="100"/>
    <lineage>
        <taxon>Bacteria</taxon>
        <taxon>Pseudomonadati</taxon>
        <taxon>Pseudomonadota</taxon>
        <taxon>Alphaproteobacteria</taxon>
        <taxon>Hyphomicrobiales</taxon>
        <taxon>Xanthobacteraceae</taxon>
        <taxon>Ancylobacter</taxon>
    </lineage>
</organism>
<evidence type="ECO:0000313" key="2">
    <source>
        <dbReference type="EMBL" id="TCK23448.1"/>
    </source>
</evidence>
<keyword evidence="3" id="KW-1185">Reference proteome</keyword>
<feature type="transmembrane region" description="Helical" evidence="1">
    <location>
        <begin position="30"/>
        <end position="54"/>
    </location>
</feature>
<sequence>MPLGRSGALKTDNLIELLAKDNAPQWSFRMLFSVALICSVAAAGVLFFAMIGVRHDFLIAAETMRFLMKFVVTLTLAAGALGLAQAMARPGAEFGAWPWLLAAAPALLIIAVAIELLVVPPEAWTARLVGQSASFCLKVIPFLSLVPLALLLLALRRGAPSNPGRAGTLAGLASGAIAAAFYAAHCPDDSPLFVAAWYGIAVTIMAGVGYLAGRRLLRW</sequence>
<evidence type="ECO:0000256" key="1">
    <source>
        <dbReference type="SAM" id="Phobius"/>
    </source>
</evidence>
<dbReference type="EMBL" id="SMFY01000003">
    <property type="protein sequence ID" value="TCK23448.1"/>
    <property type="molecule type" value="Genomic_DNA"/>
</dbReference>
<feature type="transmembrane region" description="Helical" evidence="1">
    <location>
        <begin position="191"/>
        <end position="213"/>
    </location>
</feature>
<evidence type="ECO:0008006" key="4">
    <source>
        <dbReference type="Google" id="ProtNLM"/>
    </source>
</evidence>
<gene>
    <name evidence="2" type="ORF">EV667_3274</name>
</gene>
<feature type="transmembrane region" description="Helical" evidence="1">
    <location>
        <begin position="66"/>
        <end position="84"/>
    </location>
</feature>
<dbReference type="Proteomes" id="UP000295030">
    <property type="component" value="Unassembled WGS sequence"/>
</dbReference>
<keyword evidence="1" id="KW-0812">Transmembrane</keyword>
<name>A0A4R1HN36_ANCAQ</name>
<proteinExistence type="predicted"/>
<dbReference type="InterPro" id="IPR009495">
    <property type="entry name" value="NrsF"/>
</dbReference>
<feature type="transmembrane region" description="Helical" evidence="1">
    <location>
        <begin position="139"/>
        <end position="155"/>
    </location>
</feature>
<feature type="transmembrane region" description="Helical" evidence="1">
    <location>
        <begin position="96"/>
        <end position="119"/>
    </location>
</feature>
<evidence type="ECO:0000313" key="3">
    <source>
        <dbReference type="Proteomes" id="UP000295030"/>
    </source>
</evidence>
<reference evidence="2 3" key="1">
    <citation type="submission" date="2019-03" db="EMBL/GenBank/DDBJ databases">
        <title>Genomic Encyclopedia of Type Strains, Phase IV (KMG-IV): sequencing the most valuable type-strain genomes for metagenomic binning, comparative biology and taxonomic classification.</title>
        <authorList>
            <person name="Goeker M."/>
        </authorList>
    </citation>
    <scope>NUCLEOTIDE SEQUENCE [LARGE SCALE GENOMIC DNA]</scope>
    <source>
        <strain evidence="2 3">DSM 101</strain>
    </source>
</reference>
<comment type="caution">
    <text evidence="2">The sequence shown here is derived from an EMBL/GenBank/DDBJ whole genome shotgun (WGS) entry which is preliminary data.</text>
</comment>
<keyword evidence="1" id="KW-0472">Membrane</keyword>
<dbReference type="Pfam" id="PF06532">
    <property type="entry name" value="NrsF"/>
    <property type="match status" value="1"/>
</dbReference>
<keyword evidence="1" id="KW-1133">Transmembrane helix</keyword>
<accession>A0A4R1HN36</accession>
<protein>
    <recommendedName>
        <fullName evidence="4">DUF1109 family protein</fullName>
    </recommendedName>
</protein>
<dbReference type="AlphaFoldDB" id="A0A4R1HN36"/>